<organism evidence="1 2">
    <name type="scientific">Camelimonas fluminis</name>
    <dbReference type="NCBI Taxonomy" id="1576911"/>
    <lineage>
        <taxon>Bacteria</taxon>
        <taxon>Pseudomonadati</taxon>
        <taxon>Pseudomonadota</taxon>
        <taxon>Alphaproteobacteria</taxon>
        <taxon>Hyphomicrobiales</taxon>
        <taxon>Chelatococcaceae</taxon>
        <taxon>Camelimonas</taxon>
    </lineage>
</organism>
<evidence type="ECO:0008006" key="3">
    <source>
        <dbReference type="Google" id="ProtNLM"/>
    </source>
</evidence>
<dbReference type="Proteomes" id="UP001595704">
    <property type="component" value="Unassembled WGS sequence"/>
</dbReference>
<dbReference type="EMBL" id="JBHRYC010000040">
    <property type="protein sequence ID" value="MFC3637612.1"/>
    <property type="molecule type" value="Genomic_DNA"/>
</dbReference>
<dbReference type="RefSeq" id="WP_191320548.1">
    <property type="nucleotide sequence ID" value="NZ_BNCG01000019.1"/>
</dbReference>
<evidence type="ECO:0000313" key="1">
    <source>
        <dbReference type="EMBL" id="MFC3637612.1"/>
    </source>
</evidence>
<keyword evidence="2" id="KW-1185">Reference proteome</keyword>
<name>A0ABV7UGJ4_9HYPH</name>
<protein>
    <recommendedName>
        <fullName evidence="3">Protein ImuA</fullName>
    </recommendedName>
</protein>
<reference evidence="2" key="1">
    <citation type="journal article" date="2019" name="Int. J. Syst. Evol. Microbiol.">
        <title>The Global Catalogue of Microorganisms (GCM) 10K type strain sequencing project: providing services to taxonomists for standard genome sequencing and annotation.</title>
        <authorList>
            <consortium name="The Broad Institute Genomics Platform"/>
            <consortium name="The Broad Institute Genome Sequencing Center for Infectious Disease"/>
            <person name="Wu L."/>
            <person name="Ma J."/>
        </authorList>
    </citation>
    <scope>NUCLEOTIDE SEQUENCE [LARGE SCALE GENOMIC DNA]</scope>
    <source>
        <strain evidence="2">KCTC 42282</strain>
    </source>
</reference>
<accession>A0ABV7UGJ4</accession>
<comment type="caution">
    <text evidence="1">The sequence shown here is derived from an EMBL/GenBank/DDBJ whole genome shotgun (WGS) entry which is preliminary data.</text>
</comment>
<sequence>METLLGGLPLGDAFLDADDAGPGARAAPVPGRGPAVHGGGRATVVRKICGPTASTGQCAHAALAWRDGRRPSLFGVAELDNVVADGGLAQGAVHVVEAASGGPAEEIARHMEAAAAFAAGFGHRSRGDACWLGPPADLLDHGAMAAGGEGALPMIETCWDGRPGVSLAAVPARVMVLDVRRAHRLSLPVRLARAALKQGRTVVLLMLDAARVAALPEFPPICWRIGQADMDADVARRLWQVELTRGEAVRRVLVSACDREGRMVAAPRLSANGGKEMMRRFARA</sequence>
<gene>
    <name evidence="1" type="ORF">ACFONL_09515</name>
</gene>
<evidence type="ECO:0000313" key="2">
    <source>
        <dbReference type="Proteomes" id="UP001595704"/>
    </source>
</evidence>
<proteinExistence type="predicted"/>